<evidence type="ECO:0000313" key="3">
    <source>
        <dbReference type="Proteomes" id="UP001153269"/>
    </source>
</evidence>
<organism evidence="2 3">
    <name type="scientific">Pleuronectes platessa</name>
    <name type="common">European plaice</name>
    <dbReference type="NCBI Taxonomy" id="8262"/>
    <lineage>
        <taxon>Eukaryota</taxon>
        <taxon>Metazoa</taxon>
        <taxon>Chordata</taxon>
        <taxon>Craniata</taxon>
        <taxon>Vertebrata</taxon>
        <taxon>Euteleostomi</taxon>
        <taxon>Actinopterygii</taxon>
        <taxon>Neopterygii</taxon>
        <taxon>Teleostei</taxon>
        <taxon>Neoteleostei</taxon>
        <taxon>Acanthomorphata</taxon>
        <taxon>Carangaria</taxon>
        <taxon>Pleuronectiformes</taxon>
        <taxon>Pleuronectoidei</taxon>
        <taxon>Pleuronectidae</taxon>
        <taxon>Pleuronectes</taxon>
    </lineage>
</organism>
<dbReference type="AlphaFoldDB" id="A0A9N7V2V2"/>
<dbReference type="EMBL" id="CADEAL010002702">
    <property type="protein sequence ID" value="CAB1441776.1"/>
    <property type="molecule type" value="Genomic_DNA"/>
</dbReference>
<dbReference type="Proteomes" id="UP001153269">
    <property type="component" value="Unassembled WGS sequence"/>
</dbReference>
<proteinExistence type="predicted"/>
<evidence type="ECO:0000256" key="1">
    <source>
        <dbReference type="SAM" id="MobiDB-lite"/>
    </source>
</evidence>
<comment type="caution">
    <text evidence="2">The sequence shown here is derived from an EMBL/GenBank/DDBJ whole genome shotgun (WGS) entry which is preliminary data.</text>
</comment>
<gene>
    <name evidence="2" type="ORF">PLEPLA_LOCUS29509</name>
</gene>
<reference evidence="2" key="1">
    <citation type="submission" date="2020-03" db="EMBL/GenBank/DDBJ databases">
        <authorList>
            <person name="Weist P."/>
        </authorList>
    </citation>
    <scope>NUCLEOTIDE SEQUENCE</scope>
</reference>
<accession>A0A9N7V2V2</accession>
<feature type="compositionally biased region" description="Basic and acidic residues" evidence="1">
    <location>
        <begin position="19"/>
        <end position="32"/>
    </location>
</feature>
<feature type="region of interest" description="Disordered" evidence="1">
    <location>
        <begin position="55"/>
        <end position="105"/>
    </location>
</feature>
<name>A0A9N7V2V2_PLEPL</name>
<protein>
    <submittedName>
        <fullName evidence="2">Uncharacterized protein</fullName>
    </submittedName>
</protein>
<sequence>MEWNIVHMVWRKKYPLKVTEGEGQKDPWRREGGGGAEETSCSSYYTSLFFRLPTPSSDGQRHCLRSSQQADRRQMWDQGNGRKSQPPSLRAGCCARPPVGNTAVD</sequence>
<keyword evidence="3" id="KW-1185">Reference proteome</keyword>
<feature type="region of interest" description="Disordered" evidence="1">
    <location>
        <begin position="19"/>
        <end position="39"/>
    </location>
</feature>
<evidence type="ECO:0000313" key="2">
    <source>
        <dbReference type="EMBL" id="CAB1441776.1"/>
    </source>
</evidence>